<sequence length="55" mass="6370">MEEEIEQRKRKHPSRTGSDNSLLRNDSTFDMIQKVIADDRREGHCAPETVNNGTR</sequence>
<keyword evidence="3" id="KW-1185">Reference proteome</keyword>
<evidence type="ECO:0000313" key="3">
    <source>
        <dbReference type="Proteomes" id="UP001152888"/>
    </source>
</evidence>
<gene>
    <name evidence="2" type="ORF">ACAOBT_LOCUS16935</name>
</gene>
<protein>
    <submittedName>
        <fullName evidence="2">Uncharacterized protein</fullName>
    </submittedName>
</protein>
<organism evidence="2 3">
    <name type="scientific">Acanthoscelides obtectus</name>
    <name type="common">Bean weevil</name>
    <name type="synonym">Bruchus obtectus</name>
    <dbReference type="NCBI Taxonomy" id="200917"/>
    <lineage>
        <taxon>Eukaryota</taxon>
        <taxon>Metazoa</taxon>
        <taxon>Ecdysozoa</taxon>
        <taxon>Arthropoda</taxon>
        <taxon>Hexapoda</taxon>
        <taxon>Insecta</taxon>
        <taxon>Pterygota</taxon>
        <taxon>Neoptera</taxon>
        <taxon>Endopterygota</taxon>
        <taxon>Coleoptera</taxon>
        <taxon>Polyphaga</taxon>
        <taxon>Cucujiformia</taxon>
        <taxon>Chrysomeloidea</taxon>
        <taxon>Chrysomelidae</taxon>
        <taxon>Bruchinae</taxon>
        <taxon>Bruchini</taxon>
        <taxon>Acanthoscelides</taxon>
    </lineage>
</organism>
<dbReference type="AlphaFoldDB" id="A0A9P0L031"/>
<reference evidence="2" key="1">
    <citation type="submission" date="2022-03" db="EMBL/GenBank/DDBJ databases">
        <authorList>
            <person name="Sayadi A."/>
        </authorList>
    </citation>
    <scope>NUCLEOTIDE SEQUENCE</scope>
</reference>
<dbReference type="Proteomes" id="UP001152888">
    <property type="component" value="Unassembled WGS sequence"/>
</dbReference>
<feature type="compositionally biased region" description="Polar residues" evidence="1">
    <location>
        <begin position="15"/>
        <end position="27"/>
    </location>
</feature>
<proteinExistence type="predicted"/>
<evidence type="ECO:0000256" key="1">
    <source>
        <dbReference type="SAM" id="MobiDB-lite"/>
    </source>
</evidence>
<dbReference type="EMBL" id="CAKOFQ010006987">
    <property type="protein sequence ID" value="CAH1985898.1"/>
    <property type="molecule type" value="Genomic_DNA"/>
</dbReference>
<accession>A0A9P0L031</accession>
<name>A0A9P0L031_ACAOB</name>
<feature type="region of interest" description="Disordered" evidence="1">
    <location>
        <begin position="1"/>
        <end position="27"/>
    </location>
</feature>
<evidence type="ECO:0000313" key="2">
    <source>
        <dbReference type="EMBL" id="CAH1985898.1"/>
    </source>
</evidence>
<comment type="caution">
    <text evidence="2">The sequence shown here is derived from an EMBL/GenBank/DDBJ whole genome shotgun (WGS) entry which is preliminary data.</text>
</comment>